<dbReference type="AlphaFoldDB" id="A0A2S4PSD6"/>
<dbReference type="GO" id="GO:0004519">
    <property type="term" value="F:endonuclease activity"/>
    <property type="evidence" value="ECO:0007669"/>
    <property type="project" value="UniProtKB-KW"/>
</dbReference>
<dbReference type="Pfam" id="PF13976">
    <property type="entry name" value="gag_pre-integrs"/>
    <property type="match status" value="1"/>
</dbReference>
<name>A0A2S4PSD6_9PEZI</name>
<keyword evidence="19" id="KW-1185">Reference proteome</keyword>
<keyword evidence="11" id="KW-0239">DNA-directed DNA polymerase</keyword>
<protein>
    <recommendedName>
        <fullName evidence="17">Integrase catalytic domain-containing protein</fullName>
    </recommendedName>
</protein>
<keyword evidence="13" id="KW-0233">DNA recombination</keyword>
<evidence type="ECO:0000259" key="17">
    <source>
        <dbReference type="PROSITE" id="PS50994"/>
    </source>
</evidence>
<comment type="caution">
    <text evidence="18">The sequence shown here is derived from an EMBL/GenBank/DDBJ whole genome shotgun (WGS) entry which is preliminary data.</text>
</comment>
<dbReference type="GO" id="GO:0015074">
    <property type="term" value="P:DNA integration"/>
    <property type="evidence" value="ECO:0007669"/>
    <property type="project" value="UniProtKB-KW"/>
</dbReference>
<keyword evidence="9" id="KW-0229">DNA integration</keyword>
<dbReference type="GO" id="GO:0016787">
    <property type="term" value="F:hydrolase activity"/>
    <property type="evidence" value="ECO:0007669"/>
    <property type="project" value="UniProtKB-KW"/>
</dbReference>
<keyword evidence="10" id="KW-0695">RNA-directed DNA polymerase</keyword>
<evidence type="ECO:0000256" key="4">
    <source>
        <dbReference type="ARBA" id="ARBA00022723"/>
    </source>
</evidence>
<dbReference type="GO" id="GO:0003887">
    <property type="term" value="F:DNA-directed DNA polymerase activity"/>
    <property type="evidence" value="ECO:0007669"/>
    <property type="project" value="UniProtKB-KW"/>
</dbReference>
<keyword evidence="6" id="KW-0378">Hydrolase</keyword>
<evidence type="ECO:0000256" key="16">
    <source>
        <dbReference type="SAM" id="MobiDB-lite"/>
    </source>
</evidence>
<comment type="catalytic activity">
    <reaction evidence="14">
        <text>DNA(n) + a 2'-deoxyribonucleoside 5'-triphosphate = DNA(n+1) + diphosphate</text>
        <dbReference type="Rhea" id="RHEA:22508"/>
        <dbReference type="Rhea" id="RHEA-COMP:17339"/>
        <dbReference type="Rhea" id="RHEA-COMP:17340"/>
        <dbReference type="ChEBI" id="CHEBI:33019"/>
        <dbReference type="ChEBI" id="CHEBI:61560"/>
        <dbReference type="ChEBI" id="CHEBI:173112"/>
        <dbReference type="EC" id="2.7.7.49"/>
    </reaction>
</comment>
<evidence type="ECO:0000256" key="12">
    <source>
        <dbReference type="ARBA" id="ARBA00023125"/>
    </source>
</evidence>
<evidence type="ECO:0000256" key="7">
    <source>
        <dbReference type="ARBA" id="ARBA00022842"/>
    </source>
</evidence>
<dbReference type="InterPro" id="IPR001584">
    <property type="entry name" value="Integrase_cat-core"/>
</dbReference>
<accession>A0A2S4PSD6</accession>
<dbReference type="PANTHER" id="PTHR42648">
    <property type="entry name" value="TRANSPOSASE, PUTATIVE-RELATED"/>
    <property type="match status" value="1"/>
</dbReference>
<evidence type="ECO:0000256" key="3">
    <source>
        <dbReference type="ARBA" id="ARBA00022722"/>
    </source>
</evidence>
<evidence type="ECO:0000256" key="6">
    <source>
        <dbReference type="ARBA" id="ARBA00022801"/>
    </source>
</evidence>
<dbReference type="InterPro" id="IPR039537">
    <property type="entry name" value="Retrotran_Ty1/copia-like"/>
</dbReference>
<evidence type="ECO:0000256" key="10">
    <source>
        <dbReference type="ARBA" id="ARBA00022918"/>
    </source>
</evidence>
<evidence type="ECO:0000256" key="15">
    <source>
        <dbReference type="ARBA" id="ARBA00049244"/>
    </source>
</evidence>
<keyword evidence="2" id="KW-0548">Nucleotidyltransferase</keyword>
<dbReference type="GO" id="GO:0003964">
    <property type="term" value="F:RNA-directed DNA polymerase activity"/>
    <property type="evidence" value="ECO:0007669"/>
    <property type="project" value="UniProtKB-KW"/>
</dbReference>
<proteinExistence type="predicted"/>
<gene>
    <name evidence="18" type="ORF">EPUL_004658</name>
</gene>
<feature type="domain" description="Integrase catalytic" evidence="17">
    <location>
        <begin position="229"/>
        <end position="335"/>
    </location>
</feature>
<keyword evidence="4" id="KW-0479">Metal-binding</keyword>
<dbReference type="PROSITE" id="PS50994">
    <property type="entry name" value="INTEGRASE"/>
    <property type="match status" value="1"/>
</dbReference>
<dbReference type="GO" id="GO:0046872">
    <property type="term" value="F:metal ion binding"/>
    <property type="evidence" value="ECO:0007669"/>
    <property type="project" value="UniProtKB-KW"/>
</dbReference>
<keyword evidence="5" id="KW-0255">Endonuclease</keyword>
<keyword evidence="1" id="KW-0815">Transposition</keyword>
<evidence type="ECO:0000256" key="14">
    <source>
        <dbReference type="ARBA" id="ARBA00048173"/>
    </source>
</evidence>
<dbReference type="InterPro" id="IPR012337">
    <property type="entry name" value="RNaseH-like_sf"/>
</dbReference>
<dbReference type="InterPro" id="IPR025724">
    <property type="entry name" value="GAG-pre-integrase_dom"/>
</dbReference>
<evidence type="ECO:0000256" key="2">
    <source>
        <dbReference type="ARBA" id="ARBA00022695"/>
    </source>
</evidence>
<keyword evidence="11" id="KW-0808">Transferase</keyword>
<keyword evidence="12" id="KW-0238">DNA-binding</keyword>
<evidence type="ECO:0000313" key="18">
    <source>
        <dbReference type="EMBL" id="POS84943.1"/>
    </source>
</evidence>
<sequence>MTVGLAGIEEVSTSRHMYVISKNNNLPLIAVVDTVNVATSREEGATVPYETAECFKQHAELKSKSGKKAKFDNFKAAFRAPSLCTISNDSDSEENESNTDSDSDAGLRLANEQLKSKSEIKTLNCSTHVVETKTKDQIVRLVEKDGVLLIKQLKKYKTLQNTQNTVAPGVARLLRDTNTQQWHQRLGHTSLQSFKKTAQILLGMEGIDFADLTTCEACYLSKAQRFVSREPRPIAGEPLDEISIDTAGKLTVSINGYQYAAIITDAKTRMRWVITTQGRNVIAEQLVKWIEFQQHQYNTKIRIIFRDGGTEFSRIREYCEKHHIRTDTSAPYTPE</sequence>
<dbReference type="Gene3D" id="3.30.420.10">
    <property type="entry name" value="Ribonuclease H-like superfamily/Ribonuclease H"/>
    <property type="match status" value="1"/>
</dbReference>
<evidence type="ECO:0000256" key="13">
    <source>
        <dbReference type="ARBA" id="ARBA00023172"/>
    </source>
</evidence>
<keyword evidence="8" id="KW-0694">RNA-binding</keyword>
<dbReference type="PANTHER" id="PTHR42648:SF11">
    <property type="entry name" value="TRANSPOSON TY4-P GAG-POL POLYPROTEIN"/>
    <property type="match status" value="1"/>
</dbReference>
<dbReference type="Proteomes" id="UP000237438">
    <property type="component" value="Unassembled WGS sequence"/>
</dbReference>
<evidence type="ECO:0000313" key="19">
    <source>
        <dbReference type="Proteomes" id="UP000237438"/>
    </source>
</evidence>
<evidence type="ECO:0000256" key="5">
    <source>
        <dbReference type="ARBA" id="ARBA00022759"/>
    </source>
</evidence>
<keyword evidence="7" id="KW-0460">Magnesium</keyword>
<feature type="region of interest" description="Disordered" evidence="16">
    <location>
        <begin position="87"/>
        <end position="106"/>
    </location>
</feature>
<dbReference type="InterPro" id="IPR036397">
    <property type="entry name" value="RNaseH_sf"/>
</dbReference>
<feature type="compositionally biased region" description="Acidic residues" evidence="16">
    <location>
        <begin position="90"/>
        <end position="103"/>
    </location>
</feature>
<evidence type="ECO:0000256" key="9">
    <source>
        <dbReference type="ARBA" id="ARBA00022908"/>
    </source>
</evidence>
<dbReference type="EMBL" id="PEDP01000793">
    <property type="protein sequence ID" value="POS84943.1"/>
    <property type="molecule type" value="Genomic_DNA"/>
</dbReference>
<evidence type="ECO:0000256" key="8">
    <source>
        <dbReference type="ARBA" id="ARBA00022884"/>
    </source>
</evidence>
<dbReference type="OrthoDB" id="5039078at2759"/>
<dbReference type="GO" id="GO:0006310">
    <property type="term" value="P:DNA recombination"/>
    <property type="evidence" value="ECO:0007669"/>
    <property type="project" value="UniProtKB-KW"/>
</dbReference>
<evidence type="ECO:0000256" key="11">
    <source>
        <dbReference type="ARBA" id="ARBA00022932"/>
    </source>
</evidence>
<dbReference type="GO" id="GO:0032196">
    <property type="term" value="P:transposition"/>
    <property type="evidence" value="ECO:0007669"/>
    <property type="project" value="UniProtKB-KW"/>
</dbReference>
<dbReference type="GO" id="GO:0003723">
    <property type="term" value="F:RNA binding"/>
    <property type="evidence" value="ECO:0007669"/>
    <property type="project" value="UniProtKB-KW"/>
</dbReference>
<dbReference type="SUPFAM" id="SSF53098">
    <property type="entry name" value="Ribonuclease H-like"/>
    <property type="match status" value="1"/>
</dbReference>
<dbReference type="GO" id="GO:0005634">
    <property type="term" value="C:nucleus"/>
    <property type="evidence" value="ECO:0007669"/>
    <property type="project" value="UniProtKB-ARBA"/>
</dbReference>
<keyword evidence="3" id="KW-0540">Nuclease</keyword>
<dbReference type="GO" id="GO:0003677">
    <property type="term" value="F:DNA binding"/>
    <property type="evidence" value="ECO:0007669"/>
    <property type="project" value="UniProtKB-KW"/>
</dbReference>
<dbReference type="STRING" id="225359.A0A2S4PSD6"/>
<evidence type="ECO:0000256" key="1">
    <source>
        <dbReference type="ARBA" id="ARBA00022578"/>
    </source>
</evidence>
<organism evidence="18 19">
    <name type="scientific">Erysiphe pulchra</name>
    <dbReference type="NCBI Taxonomy" id="225359"/>
    <lineage>
        <taxon>Eukaryota</taxon>
        <taxon>Fungi</taxon>
        <taxon>Dikarya</taxon>
        <taxon>Ascomycota</taxon>
        <taxon>Pezizomycotina</taxon>
        <taxon>Leotiomycetes</taxon>
        <taxon>Erysiphales</taxon>
        <taxon>Erysiphaceae</taxon>
        <taxon>Erysiphe</taxon>
    </lineage>
</organism>
<comment type="catalytic activity">
    <reaction evidence="15">
        <text>DNA(n) + a 2'-deoxyribonucleoside 5'-triphosphate = DNA(n+1) + diphosphate</text>
        <dbReference type="Rhea" id="RHEA:22508"/>
        <dbReference type="Rhea" id="RHEA-COMP:17339"/>
        <dbReference type="Rhea" id="RHEA-COMP:17340"/>
        <dbReference type="ChEBI" id="CHEBI:33019"/>
        <dbReference type="ChEBI" id="CHEBI:61560"/>
        <dbReference type="ChEBI" id="CHEBI:173112"/>
        <dbReference type="EC" id="2.7.7.7"/>
    </reaction>
</comment>
<reference evidence="18 19" key="1">
    <citation type="submission" date="2017-10" db="EMBL/GenBank/DDBJ databases">
        <title>Development of genomic resources for the powdery mildew, Erysiphe pulchra.</title>
        <authorList>
            <person name="Wadl P.A."/>
            <person name="Mack B.M."/>
            <person name="Moore G."/>
            <person name="Beltz S.B."/>
        </authorList>
    </citation>
    <scope>NUCLEOTIDE SEQUENCE [LARGE SCALE GENOMIC DNA]</scope>
    <source>
        <strain evidence="18">Cflorida</strain>
    </source>
</reference>